<feature type="domain" description="KOW" evidence="8">
    <location>
        <begin position="55"/>
        <end position="82"/>
    </location>
</feature>
<dbReference type="InterPro" id="IPR036796">
    <property type="entry name" value="Ribosomal_uL11_N_sf"/>
</dbReference>
<evidence type="ECO:0000313" key="10">
    <source>
        <dbReference type="Proteomes" id="UP000076420"/>
    </source>
</evidence>
<dbReference type="EnsemblMetazoa" id="BGLB034839-RA">
    <property type="protein sequence ID" value="BGLB034839-PA"/>
    <property type="gene ID" value="BGLB034839"/>
</dbReference>
<dbReference type="HAMAP" id="MF_00736">
    <property type="entry name" value="Ribosomal_uL11"/>
    <property type="match status" value="1"/>
</dbReference>
<gene>
    <name evidence="9" type="primary">106072056</name>
</gene>
<dbReference type="InterPro" id="IPR020783">
    <property type="entry name" value="Ribosomal_uL11_C"/>
</dbReference>
<keyword evidence="3 7" id="KW-0687">Ribonucleoprotein</keyword>
<proteinExistence type="inferred from homology"/>
<evidence type="ECO:0000256" key="1">
    <source>
        <dbReference type="ARBA" id="ARBA00010537"/>
    </source>
</evidence>
<dbReference type="Pfam" id="PF03946">
    <property type="entry name" value="Ribosomal_L11_N"/>
    <property type="match status" value="1"/>
</dbReference>
<dbReference type="VEuPathDB" id="VectorBase:BGLB034839"/>
<dbReference type="SMART" id="SM00649">
    <property type="entry name" value="RL11"/>
    <property type="match status" value="1"/>
</dbReference>
<dbReference type="InterPro" id="IPR008991">
    <property type="entry name" value="Translation_prot_SH3-like_sf"/>
</dbReference>
<dbReference type="GO" id="GO:0015934">
    <property type="term" value="C:large ribosomal subunit"/>
    <property type="evidence" value="ECO:0007669"/>
    <property type="project" value="TreeGrafter"/>
</dbReference>
<comment type="subunit">
    <text evidence="4">Component of the mitochondrial ribosome large subunit (39S) which comprises a 16S rRNA and about 50 distinct proteins.</text>
</comment>
<keyword evidence="2 7" id="KW-0689">Ribosomal protein</keyword>
<name>A0A2C9LTK5_BIOGL</name>
<dbReference type="PANTHER" id="PTHR11661:SF1">
    <property type="entry name" value="LARGE RIBOSOMAL SUBUNIT PROTEIN UL11M"/>
    <property type="match status" value="1"/>
</dbReference>
<dbReference type="Pfam" id="PF00467">
    <property type="entry name" value="KOW"/>
    <property type="match status" value="1"/>
</dbReference>
<evidence type="ECO:0000313" key="9">
    <source>
        <dbReference type="EnsemblMetazoa" id="BGLB034839-PA"/>
    </source>
</evidence>
<evidence type="ECO:0000259" key="8">
    <source>
        <dbReference type="SMART" id="SM00739"/>
    </source>
</evidence>
<dbReference type="SMART" id="SM00739">
    <property type="entry name" value="KOW"/>
    <property type="match status" value="1"/>
</dbReference>
<evidence type="ECO:0000256" key="7">
    <source>
        <dbReference type="RuleBase" id="RU003978"/>
    </source>
</evidence>
<dbReference type="SUPFAM" id="SSF54747">
    <property type="entry name" value="Ribosomal L11/L12e N-terminal domain"/>
    <property type="match status" value="1"/>
</dbReference>
<dbReference type="PRINTS" id="PR00338">
    <property type="entry name" value="NUSGTNSCPFCT"/>
</dbReference>
<protein>
    <recommendedName>
        <fullName evidence="5">Large ribosomal subunit protein uL11m</fullName>
    </recommendedName>
    <alternativeName>
        <fullName evidence="6">39S ribosomal protein L11, mitochondrial</fullName>
    </alternativeName>
</protein>
<evidence type="ECO:0000256" key="4">
    <source>
        <dbReference type="ARBA" id="ARBA00038782"/>
    </source>
</evidence>
<accession>A0A2C9LTK5</accession>
<dbReference type="KEGG" id="bgt:106072056"/>
<dbReference type="CDD" id="cd00349">
    <property type="entry name" value="Ribosomal_L11"/>
    <property type="match status" value="1"/>
</dbReference>
<dbReference type="STRING" id="6526.A0A2C9LTK5"/>
<evidence type="ECO:0000256" key="6">
    <source>
        <dbReference type="ARBA" id="ARBA00041455"/>
    </source>
</evidence>
<dbReference type="SUPFAM" id="SSF46906">
    <property type="entry name" value="Ribosomal protein L11, C-terminal domain"/>
    <property type="match status" value="1"/>
</dbReference>
<dbReference type="Pfam" id="PF00298">
    <property type="entry name" value="Ribosomal_L11"/>
    <property type="match status" value="1"/>
</dbReference>
<reference evidence="9" key="1">
    <citation type="submission" date="2020-05" db="UniProtKB">
        <authorList>
            <consortium name="EnsemblMetazoa"/>
        </authorList>
    </citation>
    <scope>IDENTIFICATION</scope>
    <source>
        <strain evidence="9">BB02</strain>
    </source>
</reference>
<evidence type="ECO:0000256" key="5">
    <source>
        <dbReference type="ARBA" id="ARBA00040104"/>
    </source>
</evidence>
<dbReference type="InterPro" id="IPR014722">
    <property type="entry name" value="Rib_uL2_dom2"/>
</dbReference>
<dbReference type="GO" id="GO:0003735">
    <property type="term" value="F:structural constituent of ribosome"/>
    <property type="evidence" value="ECO:0007669"/>
    <property type="project" value="InterPro"/>
</dbReference>
<dbReference type="GO" id="GO:0006412">
    <property type="term" value="P:translation"/>
    <property type="evidence" value="ECO:0007669"/>
    <property type="project" value="InterPro"/>
</dbReference>
<organism evidence="9 10">
    <name type="scientific">Biomphalaria glabrata</name>
    <name type="common">Bloodfluke planorb</name>
    <name type="synonym">Freshwater snail</name>
    <dbReference type="NCBI Taxonomy" id="6526"/>
    <lineage>
        <taxon>Eukaryota</taxon>
        <taxon>Metazoa</taxon>
        <taxon>Spiralia</taxon>
        <taxon>Lophotrochozoa</taxon>
        <taxon>Mollusca</taxon>
        <taxon>Gastropoda</taxon>
        <taxon>Heterobranchia</taxon>
        <taxon>Euthyneura</taxon>
        <taxon>Panpulmonata</taxon>
        <taxon>Hygrophila</taxon>
        <taxon>Lymnaeoidea</taxon>
        <taxon>Planorbidae</taxon>
        <taxon>Biomphalaria</taxon>
    </lineage>
</organism>
<dbReference type="InterPro" id="IPR000911">
    <property type="entry name" value="Ribosomal_uL11"/>
</dbReference>
<dbReference type="SUPFAM" id="SSF50104">
    <property type="entry name" value="Translation proteins SH3-like domain"/>
    <property type="match status" value="1"/>
</dbReference>
<dbReference type="PANTHER" id="PTHR11661">
    <property type="entry name" value="60S RIBOSOMAL PROTEIN L12"/>
    <property type="match status" value="1"/>
</dbReference>
<evidence type="ECO:0000256" key="2">
    <source>
        <dbReference type="ARBA" id="ARBA00022980"/>
    </source>
</evidence>
<dbReference type="InterPro" id="IPR020784">
    <property type="entry name" value="Ribosomal_uL11_N"/>
</dbReference>
<comment type="similarity">
    <text evidence="1 7">Belongs to the universal ribosomal protein uL11 family.</text>
</comment>
<dbReference type="Gene3D" id="3.30.1550.10">
    <property type="entry name" value="Ribosomal protein L11/L12, N-terminal domain"/>
    <property type="match status" value="1"/>
</dbReference>
<dbReference type="InterPro" id="IPR036769">
    <property type="entry name" value="Ribosomal_uL11_C_sf"/>
</dbReference>
<dbReference type="InterPro" id="IPR001062">
    <property type="entry name" value="Transcrpt_antiterm_NusG"/>
</dbReference>
<dbReference type="AlphaFoldDB" id="A0A2C9LTK5"/>
<evidence type="ECO:0000256" key="3">
    <source>
        <dbReference type="ARBA" id="ARBA00023274"/>
    </source>
</evidence>
<dbReference type="CDD" id="cd06091">
    <property type="entry name" value="KOW_NusG"/>
    <property type="match status" value="1"/>
</dbReference>
<dbReference type="Proteomes" id="UP000076420">
    <property type="component" value="Unassembled WGS sequence"/>
</dbReference>
<dbReference type="GO" id="GO:0032784">
    <property type="term" value="P:regulation of DNA-templated transcription elongation"/>
    <property type="evidence" value="ECO:0007669"/>
    <property type="project" value="InterPro"/>
</dbReference>
<dbReference type="Gene3D" id="2.30.30.30">
    <property type="match status" value="1"/>
</dbReference>
<dbReference type="GO" id="GO:0070180">
    <property type="term" value="F:large ribosomal subunit rRNA binding"/>
    <property type="evidence" value="ECO:0007669"/>
    <property type="project" value="TreeGrafter"/>
</dbReference>
<sequence>MKIVDSAIEFLKTIPGVRGFILSSNGNPAPLSKLDFEKISSSAKEKIEKFDKEIRYEVGQTVKITDGPFASFVGEVEHVDYSKQRLRVAVAIFGQSTPVDLELSQIVANLKFNIKAGLASAAPPVGPVLGQKGVNIMDFCKTFNGMTQSYDKSYLMRALVAVYEDKTYTCEIRLPSVSWFIKHFLSIEKGSSKPGTNVVKKIKISDLDEIAKIKMDDMGVFSHEAARSMVVGTAKIYGHRSY</sequence>
<dbReference type="InterPro" id="IPR005824">
    <property type="entry name" value="KOW"/>
</dbReference>
<dbReference type="Gene3D" id="1.10.10.250">
    <property type="entry name" value="Ribosomal protein L11, C-terminal domain"/>
    <property type="match status" value="1"/>
</dbReference>